<dbReference type="InterPro" id="IPR016181">
    <property type="entry name" value="Acyl_CoA_acyltransferase"/>
</dbReference>
<dbReference type="Gene3D" id="3.40.630.30">
    <property type="match status" value="1"/>
</dbReference>
<proteinExistence type="predicted"/>
<organism evidence="2 3">
    <name type="scientific">Evansella alkalicola</name>
    <dbReference type="NCBI Taxonomy" id="745819"/>
    <lineage>
        <taxon>Bacteria</taxon>
        <taxon>Bacillati</taxon>
        <taxon>Bacillota</taxon>
        <taxon>Bacilli</taxon>
        <taxon>Bacillales</taxon>
        <taxon>Bacillaceae</taxon>
        <taxon>Evansella</taxon>
    </lineage>
</organism>
<evidence type="ECO:0000313" key="2">
    <source>
        <dbReference type="EMBL" id="MBU9720978.1"/>
    </source>
</evidence>
<sequence>MMVKESFQKGTEYSDGVGEVALINEIRQGKYYIPELSFVAEKDGEMVGHFLFSHFPLGKTFEAGNYDKDIVKTEVVMLAPVAVKPTYLRQGIGKEMLLLGLEEVRKRGYKAVTVEGNPAFYNKVGFVTSSQYHIFPSENCEFPQEHPECMMVQEMYEGSLEGITGYIDYSMYENA</sequence>
<dbReference type="PROSITE" id="PS51186">
    <property type="entry name" value="GNAT"/>
    <property type="match status" value="1"/>
</dbReference>
<dbReference type="PANTHER" id="PTHR43617">
    <property type="entry name" value="L-AMINO ACID N-ACETYLTRANSFERASE"/>
    <property type="match status" value="1"/>
</dbReference>
<reference evidence="2 3" key="1">
    <citation type="submission" date="2021-06" db="EMBL/GenBank/DDBJ databases">
        <title>Bacillus sp. RD4P76, an endophyte from a halophyte.</title>
        <authorList>
            <person name="Sun J.-Q."/>
        </authorList>
    </citation>
    <scope>NUCLEOTIDE SEQUENCE [LARGE SCALE GENOMIC DNA]</scope>
    <source>
        <strain evidence="2 3">JCM 17098</strain>
    </source>
</reference>
<gene>
    <name evidence="2" type="ORF">KS407_05915</name>
</gene>
<dbReference type="Pfam" id="PF00583">
    <property type="entry name" value="Acetyltransf_1"/>
    <property type="match status" value="1"/>
</dbReference>
<name>A0ABS6JR67_9BACI</name>
<evidence type="ECO:0000313" key="3">
    <source>
        <dbReference type="Proteomes" id="UP000790580"/>
    </source>
</evidence>
<dbReference type="InterPro" id="IPR050276">
    <property type="entry name" value="MshD_Acetyltransferase"/>
</dbReference>
<dbReference type="EMBL" id="JAHQCR010000027">
    <property type="protein sequence ID" value="MBU9720978.1"/>
    <property type="molecule type" value="Genomic_DNA"/>
</dbReference>
<dbReference type="SUPFAM" id="SSF55729">
    <property type="entry name" value="Acyl-CoA N-acyltransferases (Nat)"/>
    <property type="match status" value="1"/>
</dbReference>
<protein>
    <submittedName>
        <fullName evidence="2">N-acetyltransferase</fullName>
    </submittedName>
</protein>
<dbReference type="InterPro" id="IPR000182">
    <property type="entry name" value="GNAT_dom"/>
</dbReference>
<feature type="domain" description="N-acetyltransferase" evidence="1">
    <location>
        <begin position="1"/>
        <end position="156"/>
    </location>
</feature>
<comment type="caution">
    <text evidence="2">The sequence shown here is derived from an EMBL/GenBank/DDBJ whole genome shotgun (WGS) entry which is preliminary data.</text>
</comment>
<accession>A0ABS6JR67</accession>
<dbReference type="Proteomes" id="UP000790580">
    <property type="component" value="Unassembled WGS sequence"/>
</dbReference>
<keyword evidence="3" id="KW-1185">Reference proteome</keyword>
<evidence type="ECO:0000259" key="1">
    <source>
        <dbReference type="PROSITE" id="PS51186"/>
    </source>
</evidence>
<dbReference type="PANTHER" id="PTHR43617:SF2">
    <property type="entry name" value="UPF0039 PROTEIN SLL0451"/>
    <property type="match status" value="1"/>
</dbReference>
<dbReference type="CDD" id="cd04301">
    <property type="entry name" value="NAT_SF"/>
    <property type="match status" value="1"/>
</dbReference>